<dbReference type="SUPFAM" id="SSF51445">
    <property type="entry name" value="(Trans)glycosidases"/>
    <property type="match status" value="1"/>
</dbReference>
<protein>
    <recommendedName>
        <fullName evidence="3">Family 2 glycosyl transferase</fullName>
    </recommendedName>
</protein>
<organism evidence="1 2">
    <name type="scientific">Harryflintia acetispora</name>
    <dbReference type="NCBI Taxonomy" id="1849041"/>
    <lineage>
        <taxon>Bacteria</taxon>
        <taxon>Bacillati</taxon>
        <taxon>Bacillota</taxon>
        <taxon>Clostridia</taxon>
        <taxon>Eubacteriales</taxon>
        <taxon>Oscillospiraceae</taxon>
        <taxon>Harryflintia</taxon>
    </lineage>
</organism>
<dbReference type="Proteomes" id="UP000294682">
    <property type="component" value="Unassembled WGS sequence"/>
</dbReference>
<proteinExistence type="predicted"/>
<accession>A0A9X8Y881</accession>
<reference evidence="1 2" key="1">
    <citation type="submission" date="2019-03" db="EMBL/GenBank/DDBJ databases">
        <title>Genomic Encyclopedia of Type Strains, Phase IV (KMG-IV): sequencing the most valuable type-strain genomes for metagenomic binning, comparative biology and taxonomic classification.</title>
        <authorList>
            <person name="Goeker M."/>
        </authorList>
    </citation>
    <scope>NUCLEOTIDE SEQUENCE [LARGE SCALE GENOMIC DNA]</scope>
    <source>
        <strain evidence="1 2">DSM 100433</strain>
    </source>
</reference>
<name>A0A9X8Y881_9FIRM</name>
<evidence type="ECO:0000313" key="1">
    <source>
        <dbReference type="EMBL" id="TCL43260.1"/>
    </source>
</evidence>
<gene>
    <name evidence="1" type="ORF">EDD78_106120</name>
</gene>
<dbReference type="Gene3D" id="3.20.20.80">
    <property type="entry name" value="Glycosidases"/>
    <property type="match status" value="2"/>
</dbReference>
<dbReference type="AlphaFoldDB" id="A0A9X8Y881"/>
<comment type="caution">
    <text evidence="1">The sequence shown here is derived from an EMBL/GenBank/DDBJ whole genome shotgun (WGS) entry which is preliminary data.</text>
</comment>
<keyword evidence="2" id="KW-1185">Reference proteome</keyword>
<dbReference type="EMBL" id="SLUK01000006">
    <property type="protein sequence ID" value="TCL43260.1"/>
    <property type="molecule type" value="Genomic_DNA"/>
</dbReference>
<evidence type="ECO:0008006" key="3">
    <source>
        <dbReference type="Google" id="ProtNLM"/>
    </source>
</evidence>
<evidence type="ECO:0000313" key="2">
    <source>
        <dbReference type="Proteomes" id="UP000294682"/>
    </source>
</evidence>
<sequence length="709" mass="80451">MRKFLILCAAAVLVLLAGNYLIYHTSYYIDWRPDEAISSFTGTSGREILVDRGDGPAPFEIRGVDLGVGKPGHFATEFAITREEYLRWFGQIQEMGANTVRIYTINSPAFYEAFLEYNQDNPDPLYLIQGLWVNDYSQNSHIDAYDPDFLDPLLEDAKRVVDVIHGRRNVSYDPNRGNGRYRYDVSKWVLGYILGVEWEDLTVAFTDHMREESAPYRGTYFYATDEATPFESMLARLGDTVAAYEAGRYKQQRLIAFANWPTTDPMTYDEETSRLFLKFAEVDVEQVKTTEAFCSGQFASYHVYPYYPDYLRHSPDLAGYLDEKGQSNTYRAYLKTLADHHAMPVVISEFGVPSSRGMAQVDYGRGYNQGDLSERAQGEAIAACYEDIMAAGCAGSVIFTWQDEWFKRTWNTMHAVDLTQTAYWSDYQTNEQYFGLLSFDPGRERSVCYVDGDDEEWAGSAPVSEGEGLSLSVKYDEKYLYFLVRGAREDRAVYLPIDTTQKTGSAVCASPALSFDRPADFLVVLDGSGNSRVLVQERYDCLRAMYLHQVKGLDPYEFPPAADTPDFVPIRLILQVSPLFPSVEQPKMNMPTYETGKLVHGNGNPNSENFLSLADFCYGEGFVELRLPWQLLNFSNPSDMEIHDDYYAHYGVENLRLHSLWAGVGTGEGTIELGETPLRGWGNKVTYHERLKDSYYIVQEMWAAGEAAS</sequence>
<dbReference type="InterPro" id="IPR017853">
    <property type="entry name" value="GH"/>
</dbReference>
<dbReference type="RefSeq" id="WP_132084619.1">
    <property type="nucleotide sequence ID" value="NZ_SLUK01000006.1"/>
</dbReference>